<sequence>MELSAGGCYLPVACRFVPNDQWLVTHLNPSWKISQVKQWLLAKYFPALFALAPDWNRPSQKKRAVSPITFARRVEAEEGDSLQTDEYNDPYDSDSDEALLDTTDKYKYVPPRSLAPPTPSDEIPKTTPSATLPQYTLLSFSTGQILEDHYELSWYAVYPHELFELHSHTSLVKLPRDNIADYVKPYFEARVWALKVLTKDDEGNLGIPRSGEKIGWGPDSTEYDREKLLKKRRTKFQWQERWVIIHRGVFQLCKDRNDRSPTHVSQLSSLVSLRGAEHVQYLHAGPSAHSSLAFVSPPSSHNSPPLPEGSPTGTDQRIICAKFRKSHRHGEGPGPWWRRGSRDRDRDAGGSEESRKNSGSGAEPTSAEEDCDIEEDRHDDSVVIVMKMLDDASYNNMLRILHRYEPLHSSFIPISSGHGAHSPRRRSFSPISFASASPGGSPSISPERYPPLAPRSTSPYFNPSQRSVRYPEWRHELVRKARRAGLGDVGKAMEIIMFGHKLVEEDDRDPLMDIDQSPKDSHPEGSRGRSTAWGVELDNSSEDESGEESSSEREWEGWEADLLSRRARRDIPGESEVTWASSWSNQYGGGGFKNVSPSYTFPGSGSGQVDSRAPGAEKDWAAVSRRRTLSSYSSADSLLKRTIKRASPRKRHPGRSGSPSRGFRTRPRSPLAEHSDFDDDSDHTVPWQSMLVHSPPPHLTSPPTHPSRQSSFESSSSHASRITGISQSSTMSRLPMTMAMTSIATFTEKEKDKEKQKDKKGKGKDMSGAVFAPRPTRKRSSTVQSPSSRSLWSATESNSSIAGAGSKAARQRPQTANVVAPTPQRTASERSGVEVKGRSDKDSEEGKEKPEKKKEKAEGKSGRLKLSMSFAQVAAMGTVTAASGRLPPLSTTSTSSFESPRFAHPEESE</sequence>
<reference evidence="1" key="1">
    <citation type="journal article" date="2021" name="Environ. Microbiol.">
        <title>Gene family expansions and transcriptome signatures uncover fungal adaptations to wood decay.</title>
        <authorList>
            <person name="Hage H."/>
            <person name="Miyauchi S."/>
            <person name="Viragh M."/>
            <person name="Drula E."/>
            <person name="Min B."/>
            <person name="Chaduli D."/>
            <person name="Navarro D."/>
            <person name="Favel A."/>
            <person name="Norest M."/>
            <person name="Lesage-Meessen L."/>
            <person name="Balint B."/>
            <person name="Merenyi Z."/>
            <person name="de Eugenio L."/>
            <person name="Morin E."/>
            <person name="Martinez A.T."/>
            <person name="Baldrian P."/>
            <person name="Stursova M."/>
            <person name="Martinez M.J."/>
            <person name="Novotny C."/>
            <person name="Magnuson J.K."/>
            <person name="Spatafora J.W."/>
            <person name="Maurice S."/>
            <person name="Pangilinan J."/>
            <person name="Andreopoulos W."/>
            <person name="LaButti K."/>
            <person name="Hundley H."/>
            <person name="Na H."/>
            <person name="Kuo A."/>
            <person name="Barry K."/>
            <person name="Lipzen A."/>
            <person name="Henrissat B."/>
            <person name="Riley R."/>
            <person name="Ahrendt S."/>
            <person name="Nagy L.G."/>
            <person name="Grigoriev I.V."/>
            <person name="Martin F."/>
            <person name="Rosso M.N."/>
        </authorList>
    </citation>
    <scope>NUCLEOTIDE SEQUENCE</scope>
    <source>
        <strain evidence="1">CBS 384.51</strain>
    </source>
</reference>
<organism evidence="1 2">
    <name type="scientific">Irpex rosettiformis</name>
    <dbReference type="NCBI Taxonomy" id="378272"/>
    <lineage>
        <taxon>Eukaryota</taxon>
        <taxon>Fungi</taxon>
        <taxon>Dikarya</taxon>
        <taxon>Basidiomycota</taxon>
        <taxon>Agaricomycotina</taxon>
        <taxon>Agaricomycetes</taxon>
        <taxon>Polyporales</taxon>
        <taxon>Irpicaceae</taxon>
        <taxon>Irpex</taxon>
    </lineage>
</organism>
<proteinExistence type="predicted"/>
<evidence type="ECO:0000313" key="2">
    <source>
        <dbReference type="Proteomes" id="UP001055072"/>
    </source>
</evidence>
<keyword evidence="2" id="KW-1185">Reference proteome</keyword>
<evidence type="ECO:0000313" key="1">
    <source>
        <dbReference type="EMBL" id="KAI0089466.1"/>
    </source>
</evidence>
<gene>
    <name evidence="1" type="ORF">BDY19DRAFT_1004250</name>
</gene>
<dbReference type="Proteomes" id="UP001055072">
    <property type="component" value="Unassembled WGS sequence"/>
</dbReference>
<accession>A0ACB8U5A4</accession>
<comment type="caution">
    <text evidence="1">The sequence shown here is derived from an EMBL/GenBank/DDBJ whole genome shotgun (WGS) entry which is preliminary data.</text>
</comment>
<dbReference type="EMBL" id="MU274910">
    <property type="protein sequence ID" value="KAI0089466.1"/>
    <property type="molecule type" value="Genomic_DNA"/>
</dbReference>
<protein>
    <submittedName>
        <fullName evidence="1">Uncharacterized protein</fullName>
    </submittedName>
</protein>
<name>A0ACB8U5A4_9APHY</name>